<dbReference type="GO" id="GO:0006508">
    <property type="term" value="P:proteolysis"/>
    <property type="evidence" value="ECO:0007669"/>
    <property type="project" value="UniProtKB-KW"/>
</dbReference>
<keyword evidence="3" id="KW-0378">Hydrolase</keyword>
<dbReference type="InterPro" id="IPR042266">
    <property type="entry name" value="PPPDE_sf"/>
</dbReference>
<keyword evidence="7" id="KW-1185">Reference proteome</keyword>
<feature type="region of interest" description="Disordered" evidence="4">
    <location>
        <begin position="380"/>
        <end position="402"/>
    </location>
</feature>
<dbReference type="Gene3D" id="3.90.1720.30">
    <property type="entry name" value="PPPDE domains"/>
    <property type="match status" value="1"/>
</dbReference>
<evidence type="ECO:0000259" key="5">
    <source>
        <dbReference type="PROSITE" id="PS51858"/>
    </source>
</evidence>
<dbReference type="SMART" id="SM01179">
    <property type="entry name" value="DUF862"/>
    <property type="match status" value="1"/>
</dbReference>
<name>A0A1Y1HUD5_KLENI</name>
<protein>
    <recommendedName>
        <fullName evidence="5">PPPDE domain-containing protein</fullName>
    </recommendedName>
</protein>
<evidence type="ECO:0000313" key="7">
    <source>
        <dbReference type="Proteomes" id="UP000054558"/>
    </source>
</evidence>
<gene>
    <name evidence="6" type="ORF">KFL_001050090</name>
</gene>
<dbReference type="AlphaFoldDB" id="A0A1Y1HUD5"/>
<dbReference type="InterPro" id="IPR008580">
    <property type="entry name" value="PPPDE_dom"/>
</dbReference>
<feature type="compositionally biased region" description="Low complexity" evidence="4">
    <location>
        <begin position="193"/>
        <end position="204"/>
    </location>
</feature>
<evidence type="ECO:0000256" key="4">
    <source>
        <dbReference type="SAM" id="MobiDB-lite"/>
    </source>
</evidence>
<dbReference type="Proteomes" id="UP000054558">
    <property type="component" value="Unassembled WGS sequence"/>
</dbReference>
<feature type="compositionally biased region" description="Pro residues" evidence="4">
    <location>
        <begin position="176"/>
        <end position="192"/>
    </location>
</feature>
<dbReference type="GO" id="GO:0008233">
    <property type="term" value="F:peptidase activity"/>
    <property type="evidence" value="ECO:0007669"/>
    <property type="project" value="UniProtKB-KW"/>
</dbReference>
<accession>A0A1Y1HUD5</accession>
<feature type="region of interest" description="Disordered" evidence="4">
    <location>
        <begin position="170"/>
        <end position="290"/>
    </location>
</feature>
<proteinExistence type="inferred from homology"/>
<feature type="domain" description="PPPDE" evidence="5">
    <location>
        <begin position="7"/>
        <end position="147"/>
    </location>
</feature>
<evidence type="ECO:0000256" key="3">
    <source>
        <dbReference type="ARBA" id="ARBA00022801"/>
    </source>
</evidence>
<dbReference type="OMA" id="HIELNTC"/>
<reference evidence="6 7" key="1">
    <citation type="journal article" date="2014" name="Nat. Commun.">
        <title>Klebsormidium flaccidum genome reveals primary factors for plant terrestrial adaptation.</title>
        <authorList>
            <person name="Hori K."/>
            <person name="Maruyama F."/>
            <person name="Fujisawa T."/>
            <person name="Togashi T."/>
            <person name="Yamamoto N."/>
            <person name="Seo M."/>
            <person name="Sato S."/>
            <person name="Yamada T."/>
            <person name="Mori H."/>
            <person name="Tajima N."/>
            <person name="Moriyama T."/>
            <person name="Ikeuchi M."/>
            <person name="Watanabe M."/>
            <person name="Wada H."/>
            <person name="Kobayashi K."/>
            <person name="Saito M."/>
            <person name="Masuda T."/>
            <person name="Sasaki-Sekimoto Y."/>
            <person name="Mashiguchi K."/>
            <person name="Awai K."/>
            <person name="Shimojima M."/>
            <person name="Masuda S."/>
            <person name="Iwai M."/>
            <person name="Nobusawa T."/>
            <person name="Narise T."/>
            <person name="Kondo S."/>
            <person name="Saito H."/>
            <person name="Sato R."/>
            <person name="Murakawa M."/>
            <person name="Ihara Y."/>
            <person name="Oshima-Yamada Y."/>
            <person name="Ohtaka K."/>
            <person name="Satoh M."/>
            <person name="Sonobe K."/>
            <person name="Ishii M."/>
            <person name="Ohtani R."/>
            <person name="Kanamori-Sato M."/>
            <person name="Honoki R."/>
            <person name="Miyazaki D."/>
            <person name="Mochizuki H."/>
            <person name="Umetsu J."/>
            <person name="Higashi K."/>
            <person name="Shibata D."/>
            <person name="Kamiya Y."/>
            <person name="Sato N."/>
            <person name="Nakamura Y."/>
            <person name="Tabata S."/>
            <person name="Ida S."/>
            <person name="Kurokawa K."/>
            <person name="Ohta H."/>
        </authorList>
    </citation>
    <scope>NUCLEOTIDE SEQUENCE [LARGE SCALE GENOMIC DNA]</scope>
    <source>
        <strain evidence="6 7">NIES-2285</strain>
    </source>
</reference>
<evidence type="ECO:0000313" key="6">
    <source>
        <dbReference type="EMBL" id="GAQ82245.1"/>
    </source>
</evidence>
<keyword evidence="2" id="KW-0645">Protease</keyword>
<sequence>MASEEGEPVLLHVYDLSQGLARQLSGALLGQMLEGIWHTGVVVYGREYFFGGGIQTGRPGRTQYGNPVKTVPLGRTEVPLELVEDFLNEIKDRYSVYTYNLMRHNCNHFSNELSTFLTGTGIPSDILELPQRVLSSPFGAMLAPLIEQMETGMRGNQVPSQALFNAPPLDFAAVRPPQPSPQANPYANPQPNPLQNSSNPLLNPAQTPVRPGLSSVGAPSAARTPSLSRPPANLSPVGTPVTPHLANLSQNLQTPVAPAKAVPSPATAQELRASRDVPASTNGAPAGASLTGPRAAAAAAAEARAKLAAAGNSNGRAVAGPVANGGVGGSTGSGKSLNVSREVVQKEVKAEFAEVMKEGKLTPNQAAAIALARVMERHSLESPTKKGARLATEAAGPDNGMH</sequence>
<dbReference type="EMBL" id="DF237054">
    <property type="protein sequence ID" value="GAQ82245.1"/>
    <property type="molecule type" value="Genomic_DNA"/>
</dbReference>
<comment type="similarity">
    <text evidence="1">Belongs to the DeSI family.</text>
</comment>
<dbReference type="Pfam" id="PF05903">
    <property type="entry name" value="Peptidase_C97"/>
    <property type="match status" value="1"/>
</dbReference>
<dbReference type="STRING" id="105231.A0A1Y1HUD5"/>
<dbReference type="GO" id="GO:0006611">
    <property type="term" value="P:protein export from nucleus"/>
    <property type="evidence" value="ECO:0000318"/>
    <property type="project" value="GO_Central"/>
</dbReference>
<dbReference type="OrthoDB" id="21221at2759"/>
<evidence type="ECO:0000256" key="2">
    <source>
        <dbReference type="ARBA" id="ARBA00022670"/>
    </source>
</evidence>
<dbReference type="PANTHER" id="PTHR12378">
    <property type="entry name" value="DESUMOYLATING ISOPEPTIDASE"/>
    <property type="match status" value="1"/>
</dbReference>
<dbReference type="GO" id="GO:0032434">
    <property type="term" value="P:regulation of proteasomal ubiquitin-dependent protein catabolic process"/>
    <property type="evidence" value="ECO:0000318"/>
    <property type="project" value="GO_Central"/>
</dbReference>
<dbReference type="PROSITE" id="PS51858">
    <property type="entry name" value="PPPDE"/>
    <property type="match status" value="1"/>
</dbReference>
<evidence type="ECO:0000256" key="1">
    <source>
        <dbReference type="ARBA" id="ARBA00008140"/>
    </source>
</evidence>
<feature type="compositionally biased region" description="Low complexity" evidence="4">
    <location>
        <begin position="254"/>
        <end position="268"/>
    </location>
</feature>
<dbReference type="PANTHER" id="PTHR12378:SF7">
    <property type="entry name" value="DESUMOYLATING ISOPEPTIDASE 1"/>
    <property type="match status" value="1"/>
</dbReference>
<organism evidence="6 7">
    <name type="scientific">Klebsormidium nitens</name>
    <name type="common">Green alga</name>
    <name type="synonym">Ulothrix nitens</name>
    <dbReference type="NCBI Taxonomy" id="105231"/>
    <lineage>
        <taxon>Eukaryota</taxon>
        <taxon>Viridiplantae</taxon>
        <taxon>Streptophyta</taxon>
        <taxon>Klebsormidiophyceae</taxon>
        <taxon>Klebsormidiales</taxon>
        <taxon>Klebsormidiaceae</taxon>
        <taxon>Klebsormidium</taxon>
    </lineage>
</organism>